<reference evidence="1 2" key="2">
    <citation type="journal article" date="2012" name="Eukaryot. Cell">
        <title>Genome update of Botrytis cinerea strains B05.10 and T4.</title>
        <authorList>
            <person name="Staats M."/>
            <person name="van Kan J.A."/>
        </authorList>
    </citation>
    <scope>NUCLEOTIDE SEQUENCE [LARGE SCALE GENOMIC DNA]</scope>
    <source>
        <strain evidence="1 2">B05.10</strain>
    </source>
</reference>
<protein>
    <recommendedName>
        <fullName evidence="3">Phosphoglycerate mutase family protein</fullName>
    </recommendedName>
</protein>
<dbReference type="Pfam" id="PF00300">
    <property type="entry name" value="His_Phos_1"/>
    <property type="match status" value="1"/>
</dbReference>
<dbReference type="GO" id="GO:0016791">
    <property type="term" value="F:phosphatase activity"/>
    <property type="evidence" value="ECO:0007669"/>
    <property type="project" value="TreeGrafter"/>
</dbReference>
<name>A0A384JW43_BOTFB</name>
<dbReference type="GeneID" id="5437208"/>
<reference evidence="1 2" key="3">
    <citation type="journal article" date="2017" name="Mol. Plant Pathol.">
        <title>A gapless genome sequence of the fungus Botrytis cinerea.</title>
        <authorList>
            <person name="Van Kan J.A."/>
            <person name="Stassen J.H."/>
            <person name="Mosbach A."/>
            <person name="Van Der Lee T.A."/>
            <person name="Faino L."/>
            <person name="Farmer A.D."/>
            <person name="Papasotiriou D.G."/>
            <person name="Zhou S."/>
            <person name="Seidl M.F."/>
            <person name="Cottam E."/>
            <person name="Edel D."/>
            <person name="Hahn M."/>
            <person name="Schwartz D.C."/>
            <person name="Dietrich R.A."/>
            <person name="Widdison S."/>
            <person name="Scalliet G."/>
        </authorList>
    </citation>
    <scope>NUCLEOTIDE SEQUENCE [LARGE SCALE GENOMIC DNA]</scope>
    <source>
        <strain evidence="1 2">B05.10</strain>
    </source>
</reference>
<evidence type="ECO:0000313" key="2">
    <source>
        <dbReference type="Proteomes" id="UP000001798"/>
    </source>
</evidence>
<dbReference type="PANTHER" id="PTHR48100:SF54">
    <property type="entry name" value="PHOSPHATASE SPAC5H10.03-RELATED"/>
    <property type="match status" value="1"/>
</dbReference>
<dbReference type="EMBL" id="CP009815">
    <property type="protein sequence ID" value="ATZ54829.1"/>
    <property type="molecule type" value="Genomic_DNA"/>
</dbReference>
<dbReference type="InterPro" id="IPR013078">
    <property type="entry name" value="His_Pase_superF_clade-1"/>
</dbReference>
<dbReference type="AlphaFoldDB" id="A0A384JW43"/>
<dbReference type="OrthoDB" id="496981at2759"/>
<organism evidence="1 2">
    <name type="scientific">Botryotinia fuckeliana (strain B05.10)</name>
    <name type="common">Noble rot fungus</name>
    <name type="synonym">Botrytis cinerea</name>
    <dbReference type="NCBI Taxonomy" id="332648"/>
    <lineage>
        <taxon>Eukaryota</taxon>
        <taxon>Fungi</taxon>
        <taxon>Dikarya</taxon>
        <taxon>Ascomycota</taxon>
        <taxon>Pezizomycotina</taxon>
        <taxon>Leotiomycetes</taxon>
        <taxon>Helotiales</taxon>
        <taxon>Sclerotiniaceae</taxon>
        <taxon>Botrytis</taxon>
    </lineage>
</organism>
<dbReference type="SUPFAM" id="SSF53254">
    <property type="entry name" value="Phosphoglycerate mutase-like"/>
    <property type="match status" value="1"/>
</dbReference>
<sequence length="232" mass="26282">MPPTLYISRHAKAEHNIKHRFHIPDPILTPRGHTECRNLRKTFPHHNKIDLILSLPRRRAIQITLFAFSNTLAQLEDPYLLVPNAQEVIAKPCDTGVSIYVLRAVEIPEIFKEEGLSFGTEKIGFGLVKDEWNSKKGFYAPDPEAIQARAAALRVWLYGIEAQHVVLVTHGGFLHYLTEDGTVSDPMKGVSHMSLTSSLENRLITNSLWLQQLRSSNIHIYERLDGRNGSCL</sequence>
<dbReference type="InterPro" id="IPR029033">
    <property type="entry name" value="His_PPase_superfam"/>
</dbReference>
<proteinExistence type="predicted"/>
<dbReference type="PANTHER" id="PTHR48100">
    <property type="entry name" value="BROAD-SPECIFICITY PHOSPHATASE YOR283W-RELATED"/>
    <property type="match status" value="1"/>
</dbReference>
<dbReference type="KEGG" id="bfu:BCIN_11g01550"/>
<dbReference type="VEuPathDB" id="FungiDB:Bcin11g01550"/>
<dbReference type="RefSeq" id="XP_001556619.1">
    <property type="nucleotide sequence ID" value="XM_001556569.2"/>
</dbReference>
<dbReference type="GO" id="GO:0005737">
    <property type="term" value="C:cytoplasm"/>
    <property type="evidence" value="ECO:0007669"/>
    <property type="project" value="TreeGrafter"/>
</dbReference>
<accession>A0A384JW43</accession>
<dbReference type="SMART" id="SM00855">
    <property type="entry name" value="PGAM"/>
    <property type="match status" value="1"/>
</dbReference>
<keyword evidence="2" id="KW-1185">Reference proteome</keyword>
<dbReference type="OMA" id="NCETRRY"/>
<dbReference type="InterPro" id="IPR050275">
    <property type="entry name" value="PGM_Phosphatase"/>
</dbReference>
<dbReference type="Gene3D" id="3.40.50.1240">
    <property type="entry name" value="Phosphoglycerate mutase-like"/>
    <property type="match status" value="1"/>
</dbReference>
<evidence type="ECO:0008006" key="3">
    <source>
        <dbReference type="Google" id="ProtNLM"/>
    </source>
</evidence>
<evidence type="ECO:0000313" key="1">
    <source>
        <dbReference type="EMBL" id="ATZ54829.1"/>
    </source>
</evidence>
<gene>
    <name evidence="1" type="ORF">BCIN_11g01550</name>
</gene>
<reference evidence="1 2" key="1">
    <citation type="journal article" date="2011" name="PLoS Genet.">
        <title>Genomic analysis of the necrotrophic fungal pathogens Sclerotinia sclerotiorum and Botrytis cinerea.</title>
        <authorList>
            <person name="Amselem J."/>
            <person name="Cuomo C.A."/>
            <person name="van Kan J.A."/>
            <person name="Viaud M."/>
            <person name="Benito E.P."/>
            <person name="Couloux A."/>
            <person name="Coutinho P.M."/>
            <person name="de Vries R.P."/>
            <person name="Dyer P.S."/>
            <person name="Fillinger S."/>
            <person name="Fournier E."/>
            <person name="Gout L."/>
            <person name="Hahn M."/>
            <person name="Kohn L."/>
            <person name="Lapalu N."/>
            <person name="Plummer K.M."/>
            <person name="Pradier J.M."/>
            <person name="Quevillon E."/>
            <person name="Sharon A."/>
            <person name="Simon A."/>
            <person name="ten Have A."/>
            <person name="Tudzynski B."/>
            <person name="Tudzynski P."/>
            <person name="Wincker P."/>
            <person name="Andrew M."/>
            <person name="Anthouard V."/>
            <person name="Beever R.E."/>
            <person name="Beffa R."/>
            <person name="Benoit I."/>
            <person name="Bouzid O."/>
            <person name="Brault B."/>
            <person name="Chen Z."/>
            <person name="Choquer M."/>
            <person name="Collemare J."/>
            <person name="Cotton P."/>
            <person name="Danchin E.G."/>
            <person name="Da Silva C."/>
            <person name="Gautier A."/>
            <person name="Giraud C."/>
            <person name="Giraud T."/>
            <person name="Gonzalez C."/>
            <person name="Grossetete S."/>
            <person name="Guldener U."/>
            <person name="Henrissat B."/>
            <person name="Howlett B.J."/>
            <person name="Kodira C."/>
            <person name="Kretschmer M."/>
            <person name="Lappartient A."/>
            <person name="Leroch M."/>
            <person name="Levis C."/>
            <person name="Mauceli E."/>
            <person name="Neuveglise C."/>
            <person name="Oeser B."/>
            <person name="Pearson M."/>
            <person name="Poulain J."/>
            <person name="Poussereau N."/>
            <person name="Quesneville H."/>
            <person name="Rascle C."/>
            <person name="Schumacher J."/>
            <person name="Segurens B."/>
            <person name="Sexton A."/>
            <person name="Silva E."/>
            <person name="Sirven C."/>
            <person name="Soanes D.M."/>
            <person name="Talbot N.J."/>
            <person name="Templeton M."/>
            <person name="Yandava C."/>
            <person name="Yarden O."/>
            <person name="Zeng Q."/>
            <person name="Rollins J.A."/>
            <person name="Lebrun M.H."/>
            <person name="Dickman M."/>
        </authorList>
    </citation>
    <scope>NUCLEOTIDE SEQUENCE [LARGE SCALE GENOMIC DNA]</scope>
    <source>
        <strain evidence="1 2">B05.10</strain>
    </source>
</reference>
<dbReference type="Proteomes" id="UP000001798">
    <property type="component" value="Chromosome 11"/>
</dbReference>